<comment type="similarity">
    <text evidence="2 11">Belongs to the G-protein coupled receptor 1 family.</text>
</comment>
<dbReference type="InterPro" id="IPR017452">
    <property type="entry name" value="GPCR_Rhodpsn_7TM"/>
</dbReference>
<dbReference type="GO" id="GO:0005886">
    <property type="term" value="C:plasma membrane"/>
    <property type="evidence" value="ECO:0007669"/>
    <property type="project" value="UniProtKB-SubCell"/>
</dbReference>
<evidence type="ECO:0000256" key="9">
    <source>
        <dbReference type="ARBA" id="ARBA00023170"/>
    </source>
</evidence>
<gene>
    <name evidence="14" type="ORF">XELAEV_18018715mg</name>
</gene>
<keyword evidence="10 11" id="KW-0807">Transducer</keyword>
<sequence length="258" mass="29596">MDNHTQDQYFYICLFSDSPVKRSICFIVFLLIYTMVLIGNLLLISATLIDSHLKAPMYFFLRNLSFVDICFTSVTLPKLMDIFLTGNNAVPFALCFAQLICFGSIVTTEILLLTSMAYDRYVAICNPLCYFLVMNNRRNALLVLSSWITVGPFSLCLASYAKIISNILKIKSAEGRKKTFSTCTAHLTVLLLFYGTIICMYINPLSIHSEIQDQLFTFFYLAVTPTLNPLIYSLRNQEVKKALNRMFNWQIKLTYFQN</sequence>
<keyword evidence="5" id="KW-0716">Sensory transduction</keyword>
<evidence type="ECO:0000256" key="3">
    <source>
        <dbReference type="ARBA" id="ARBA00022475"/>
    </source>
</evidence>
<evidence type="ECO:0000256" key="4">
    <source>
        <dbReference type="ARBA" id="ARBA00022692"/>
    </source>
</evidence>
<keyword evidence="9 11" id="KW-0675">Receptor</keyword>
<name>A0A974DDI4_XENLA</name>
<evidence type="ECO:0000256" key="8">
    <source>
        <dbReference type="ARBA" id="ARBA00023136"/>
    </source>
</evidence>
<feature type="transmembrane region" description="Helical" evidence="12">
    <location>
        <begin position="182"/>
        <end position="203"/>
    </location>
</feature>
<accession>A0A974DDI4</accession>
<evidence type="ECO:0000256" key="7">
    <source>
        <dbReference type="ARBA" id="ARBA00023040"/>
    </source>
</evidence>
<dbReference type="PROSITE" id="PS50262">
    <property type="entry name" value="G_PROTEIN_RECEP_F1_2"/>
    <property type="match status" value="1"/>
</dbReference>
<dbReference type="PRINTS" id="PR00237">
    <property type="entry name" value="GPCRRHODOPSN"/>
</dbReference>
<evidence type="ECO:0000256" key="11">
    <source>
        <dbReference type="RuleBase" id="RU000688"/>
    </source>
</evidence>
<evidence type="ECO:0000256" key="2">
    <source>
        <dbReference type="ARBA" id="ARBA00010663"/>
    </source>
</evidence>
<organism evidence="14 15">
    <name type="scientific">Xenopus laevis</name>
    <name type="common">African clawed frog</name>
    <dbReference type="NCBI Taxonomy" id="8355"/>
    <lineage>
        <taxon>Eukaryota</taxon>
        <taxon>Metazoa</taxon>
        <taxon>Chordata</taxon>
        <taxon>Craniata</taxon>
        <taxon>Vertebrata</taxon>
        <taxon>Euteleostomi</taxon>
        <taxon>Amphibia</taxon>
        <taxon>Batrachia</taxon>
        <taxon>Anura</taxon>
        <taxon>Pipoidea</taxon>
        <taxon>Pipidae</taxon>
        <taxon>Xenopodinae</taxon>
        <taxon>Xenopus</taxon>
        <taxon>Xenopus</taxon>
    </lineage>
</organism>
<keyword evidence="8 12" id="KW-0472">Membrane</keyword>
<feature type="transmembrane region" description="Helical" evidence="12">
    <location>
        <begin position="55"/>
        <end position="77"/>
    </location>
</feature>
<dbReference type="GO" id="GO:0004930">
    <property type="term" value="F:G protein-coupled receptor activity"/>
    <property type="evidence" value="ECO:0007669"/>
    <property type="project" value="UniProtKB-KW"/>
</dbReference>
<dbReference type="AlphaFoldDB" id="A0A974DDI4"/>
<keyword evidence="5" id="KW-0552">Olfaction</keyword>
<reference evidence="15" key="1">
    <citation type="journal article" date="2016" name="Nature">
        <title>Genome evolution in the allotetraploid frog Xenopus laevis.</title>
        <authorList>
            <person name="Session A.M."/>
            <person name="Uno Y."/>
            <person name="Kwon T."/>
            <person name="Chapman J.A."/>
            <person name="Toyoda A."/>
            <person name="Takahashi S."/>
            <person name="Fukui A."/>
            <person name="Hikosaka A."/>
            <person name="Suzuki A."/>
            <person name="Kondo M."/>
            <person name="van Heeringen S.J."/>
            <person name="Quigley I."/>
            <person name="Heinz S."/>
            <person name="Ogino H."/>
            <person name="Ochi H."/>
            <person name="Hellsten U."/>
            <person name="Lyons J.B."/>
            <person name="Simakov O."/>
            <person name="Putnam N."/>
            <person name="Stites J."/>
            <person name="Kuroki Y."/>
            <person name="Tanaka T."/>
            <person name="Michiue T."/>
            <person name="Watanabe M."/>
            <person name="Bogdanovic O."/>
            <person name="Lister R."/>
            <person name="Georgiou G."/>
            <person name="Paranjpe S.S."/>
            <person name="van Kruijsbergen I."/>
            <person name="Shu S."/>
            <person name="Carlson J."/>
            <person name="Kinoshita T."/>
            <person name="Ohta Y."/>
            <person name="Mawaribuchi S."/>
            <person name="Jenkins J."/>
            <person name="Grimwood J."/>
            <person name="Schmutz J."/>
            <person name="Mitros T."/>
            <person name="Mozaffari S.V."/>
            <person name="Suzuki Y."/>
            <person name="Haramoto Y."/>
            <person name="Yamamoto T.S."/>
            <person name="Takagi C."/>
            <person name="Heald R."/>
            <person name="Miller K."/>
            <person name="Haudenschild C."/>
            <person name="Kitzman J."/>
            <person name="Nakayama T."/>
            <person name="Izutsu Y."/>
            <person name="Robert J."/>
            <person name="Fortriede J."/>
            <person name="Burns K."/>
            <person name="Lotay V."/>
            <person name="Karimi K."/>
            <person name="Yasuoka Y."/>
            <person name="Dichmann D.S."/>
            <person name="Flajnik M.F."/>
            <person name="Houston D.W."/>
            <person name="Shendure J."/>
            <person name="DuPasquier L."/>
            <person name="Vize P.D."/>
            <person name="Zorn A.M."/>
            <person name="Ito M."/>
            <person name="Marcotte E.M."/>
            <person name="Wallingford J.B."/>
            <person name="Ito Y."/>
            <person name="Asashima M."/>
            <person name="Ueno N."/>
            <person name="Matsuda Y."/>
            <person name="Veenstra G.J."/>
            <person name="Fujiyama A."/>
            <person name="Harland R.M."/>
            <person name="Taira M."/>
            <person name="Rokhsar D.S."/>
        </authorList>
    </citation>
    <scope>NUCLEOTIDE SEQUENCE [LARGE SCALE GENOMIC DNA]</scope>
    <source>
        <strain evidence="15">J</strain>
    </source>
</reference>
<keyword evidence="4 11" id="KW-0812">Transmembrane</keyword>
<dbReference type="InterPro" id="IPR000725">
    <property type="entry name" value="Olfact_rcpt"/>
</dbReference>
<evidence type="ECO:0000256" key="1">
    <source>
        <dbReference type="ARBA" id="ARBA00004651"/>
    </source>
</evidence>
<dbReference type="FunFam" id="1.20.1070.10:FF:000410">
    <property type="entry name" value="Olfactory receptor 1348"/>
    <property type="match status" value="1"/>
</dbReference>
<keyword evidence="6 12" id="KW-1133">Transmembrane helix</keyword>
<dbReference type="Pfam" id="PF13853">
    <property type="entry name" value="7tm_4"/>
    <property type="match status" value="1"/>
</dbReference>
<dbReference type="Proteomes" id="UP000694892">
    <property type="component" value="Chromosome 3L"/>
</dbReference>
<feature type="transmembrane region" description="Helical" evidence="12">
    <location>
        <begin position="215"/>
        <end position="234"/>
    </location>
</feature>
<dbReference type="FunFam" id="1.10.1220.70:FF:000001">
    <property type="entry name" value="Olfactory receptor"/>
    <property type="match status" value="1"/>
</dbReference>
<evidence type="ECO:0000256" key="5">
    <source>
        <dbReference type="ARBA" id="ARBA00022725"/>
    </source>
</evidence>
<dbReference type="CDD" id="cd13954">
    <property type="entry name" value="7tmA_OR"/>
    <property type="match status" value="1"/>
</dbReference>
<dbReference type="PANTHER" id="PTHR26452">
    <property type="entry name" value="OLFACTORY RECEPTOR"/>
    <property type="match status" value="1"/>
</dbReference>
<evidence type="ECO:0000313" key="15">
    <source>
        <dbReference type="Proteomes" id="UP000694892"/>
    </source>
</evidence>
<feature type="transmembrane region" description="Helical" evidence="12">
    <location>
        <begin position="140"/>
        <end position="161"/>
    </location>
</feature>
<keyword evidence="3" id="KW-1003">Cell membrane</keyword>
<dbReference type="GO" id="GO:0004984">
    <property type="term" value="F:olfactory receptor activity"/>
    <property type="evidence" value="ECO:0007669"/>
    <property type="project" value="InterPro"/>
</dbReference>
<feature type="transmembrane region" description="Helical" evidence="12">
    <location>
        <begin position="89"/>
        <end position="113"/>
    </location>
</feature>
<evidence type="ECO:0000256" key="12">
    <source>
        <dbReference type="SAM" id="Phobius"/>
    </source>
</evidence>
<proteinExistence type="inferred from homology"/>
<evidence type="ECO:0000256" key="10">
    <source>
        <dbReference type="ARBA" id="ARBA00023224"/>
    </source>
</evidence>
<comment type="subcellular location">
    <subcellularLocation>
        <location evidence="1">Cell membrane</location>
        <topology evidence="1">Multi-pass membrane protein</topology>
    </subcellularLocation>
</comment>
<dbReference type="EMBL" id="CM004470">
    <property type="protein sequence ID" value="OCT90099.1"/>
    <property type="molecule type" value="Genomic_DNA"/>
</dbReference>
<dbReference type="PROSITE" id="PS00237">
    <property type="entry name" value="G_PROTEIN_RECEP_F1_1"/>
    <property type="match status" value="1"/>
</dbReference>
<dbReference type="InterPro" id="IPR000276">
    <property type="entry name" value="GPCR_Rhodpsn"/>
</dbReference>
<keyword evidence="7 11" id="KW-0297">G-protein coupled receptor</keyword>
<feature type="domain" description="G-protein coupled receptors family 1 profile" evidence="13">
    <location>
        <begin position="39"/>
        <end position="258"/>
    </location>
</feature>
<dbReference type="SUPFAM" id="SSF81321">
    <property type="entry name" value="Family A G protein-coupled receptor-like"/>
    <property type="match status" value="1"/>
</dbReference>
<evidence type="ECO:0000313" key="14">
    <source>
        <dbReference type="EMBL" id="OCT90099.1"/>
    </source>
</evidence>
<protein>
    <recommendedName>
        <fullName evidence="13">G-protein coupled receptors family 1 profile domain-containing protein</fullName>
    </recommendedName>
</protein>
<dbReference type="Gene3D" id="1.20.1070.10">
    <property type="entry name" value="Rhodopsin 7-helix transmembrane proteins"/>
    <property type="match status" value="2"/>
</dbReference>
<evidence type="ECO:0000256" key="6">
    <source>
        <dbReference type="ARBA" id="ARBA00022989"/>
    </source>
</evidence>
<evidence type="ECO:0000259" key="13">
    <source>
        <dbReference type="PROSITE" id="PS50262"/>
    </source>
</evidence>
<feature type="transmembrane region" description="Helical" evidence="12">
    <location>
        <begin position="24"/>
        <end position="49"/>
    </location>
</feature>
<dbReference type="Pfam" id="PF00001">
    <property type="entry name" value="7tm_1"/>
    <property type="match status" value="1"/>
</dbReference>
<dbReference type="InterPro" id="IPR050516">
    <property type="entry name" value="Olfactory_GPCR"/>
</dbReference>